<evidence type="ECO:0000313" key="5">
    <source>
        <dbReference type="Proteomes" id="UP000469380"/>
    </source>
</evidence>
<evidence type="ECO:0000256" key="1">
    <source>
        <dbReference type="SAM" id="MobiDB-lite"/>
    </source>
</evidence>
<proteinExistence type="predicted"/>
<reference evidence="4 5" key="1">
    <citation type="journal article" date="2019" name="Nat. Med.">
        <title>A library of human gut bacterial isolates paired with longitudinal multiomics data enables mechanistic microbiome research.</title>
        <authorList>
            <person name="Poyet M."/>
            <person name="Groussin M."/>
            <person name="Gibbons S.M."/>
            <person name="Avila-Pacheco J."/>
            <person name="Jiang X."/>
            <person name="Kearney S.M."/>
            <person name="Perrotta A.R."/>
            <person name="Berdy B."/>
            <person name="Zhao S."/>
            <person name="Lieberman T.D."/>
            <person name="Swanson P.K."/>
            <person name="Smith M."/>
            <person name="Roesemann S."/>
            <person name="Alexander J.E."/>
            <person name="Rich S.A."/>
            <person name="Livny J."/>
            <person name="Vlamakis H."/>
            <person name="Clish C."/>
            <person name="Bullock K."/>
            <person name="Deik A."/>
            <person name="Scott J."/>
            <person name="Pierce K.A."/>
            <person name="Xavier R.J."/>
            <person name="Alm E.J."/>
        </authorList>
    </citation>
    <scope>NUCLEOTIDE SEQUENCE [LARGE SCALE GENOMIC DNA]</scope>
    <source>
        <strain evidence="4 5">BIOML-A20</strain>
    </source>
</reference>
<comment type="caution">
    <text evidence="4">The sequence shown here is derived from an EMBL/GenBank/DDBJ whole genome shotgun (WGS) entry which is preliminary data.</text>
</comment>
<evidence type="ECO:0000259" key="3">
    <source>
        <dbReference type="Pfam" id="PF19808"/>
    </source>
</evidence>
<evidence type="ECO:0000313" key="4">
    <source>
        <dbReference type="EMBL" id="MZJ39560.1"/>
    </source>
</evidence>
<dbReference type="Pfam" id="PF09524">
    <property type="entry name" value="Phg_2220_C"/>
    <property type="match status" value="1"/>
</dbReference>
<name>A0A6N9JJ88_9ACTN</name>
<dbReference type="InterPro" id="IPR011741">
    <property type="entry name" value="Phg_2220_C"/>
</dbReference>
<accession>A0A6N9JJ88</accession>
<evidence type="ECO:0000259" key="2">
    <source>
        <dbReference type="Pfam" id="PF09524"/>
    </source>
</evidence>
<dbReference type="RefSeq" id="WP_161160512.1">
    <property type="nucleotide sequence ID" value="NZ_WWSR01000009.1"/>
</dbReference>
<dbReference type="AlphaFoldDB" id="A0A6N9JJ88"/>
<dbReference type="InterPro" id="IPR046258">
    <property type="entry name" value="DUF6291"/>
</dbReference>
<dbReference type="NCBIfam" id="TIGR02220">
    <property type="entry name" value="phg_TIGR02220"/>
    <property type="match status" value="1"/>
</dbReference>
<feature type="region of interest" description="Disordered" evidence="1">
    <location>
        <begin position="59"/>
        <end position="86"/>
    </location>
</feature>
<dbReference type="EMBL" id="WWSR01000009">
    <property type="protein sequence ID" value="MZJ39560.1"/>
    <property type="molecule type" value="Genomic_DNA"/>
</dbReference>
<dbReference type="Pfam" id="PF19808">
    <property type="entry name" value="DUF6291"/>
    <property type="match status" value="1"/>
</dbReference>
<feature type="compositionally biased region" description="Basic and acidic residues" evidence="1">
    <location>
        <begin position="76"/>
        <end position="86"/>
    </location>
</feature>
<protein>
    <submittedName>
        <fullName evidence="4">Uncharacterized protein</fullName>
    </submittedName>
</protein>
<feature type="domain" description="Phage conserved hypothetical protein C-terminal" evidence="2">
    <location>
        <begin position="95"/>
        <end position="165"/>
    </location>
</feature>
<organism evidence="4 5">
    <name type="scientific">Collinsella aerofaciens</name>
    <dbReference type="NCBI Taxonomy" id="74426"/>
    <lineage>
        <taxon>Bacteria</taxon>
        <taxon>Bacillati</taxon>
        <taxon>Actinomycetota</taxon>
        <taxon>Coriobacteriia</taxon>
        <taxon>Coriobacteriales</taxon>
        <taxon>Coriobacteriaceae</taxon>
        <taxon>Collinsella</taxon>
    </lineage>
</organism>
<sequence>MQVLDSLIDGPLQLSNAREGDELIGMMVRYLRTGAEPSPRTDAQRMALAMARPVLDKSRARIEGGRAGGSANGARTGRDADAEGRERDAIPYAEVVAALNRAAGTAFRDTSKKTRSLIRARWAEGYRLEDFEAVVEEKAAQWSGDAKMRAYLRPETLFSPKFEGYREEARAAAQRPGKGALDAYAEL</sequence>
<feature type="domain" description="DUF6291" evidence="3">
    <location>
        <begin position="17"/>
        <end position="79"/>
    </location>
</feature>
<dbReference type="Proteomes" id="UP000469380">
    <property type="component" value="Unassembled WGS sequence"/>
</dbReference>
<gene>
    <name evidence="4" type="ORF">GT464_06305</name>
</gene>